<dbReference type="AlphaFoldDB" id="A0A127QWW8"/>
<dbReference type="KEGG" id="cpra:CPter91_3196"/>
<sequence>MFCAAMRSYPSKWCKDCLDKSLICKEKPLQTRNKGQHFDYL</sequence>
<dbReference type="Proteomes" id="UP000074561">
    <property type="component" value="Chromosome"/>
</dbReference>
<evidence type="ECO:0000313" key="1">
    <source>
        <dbReference type="EMBL" id="AMP05529.1"/>
    </source>
</evidence>
<evidence type="ECO:0000313" key="2">
    <source>
        <dbReference type="EMBL" id="AMP14446.1"/>
    </source>
</evidence>
<proteinExistence type="predicted"/>
<reference evidence="3 4" key="1">
    <citation type="submission" date="2015-11" db="EMBL/GenBank/DDBJ databases">
        <title>Exploring the genomic traits of fungus-feeding bacterial genus Collimonas.</title>
        <authorList>
            <person name="Song C."/>
            <person name="Schmidt R."/>
            <person name="de Jager V."/>
            <person name="Krzyzanowska D."/>
            <person name="Jongedijk E."/>
            <person name="Cankar K."/>
            <person name="Beekwilder J."/>
            <person name="van Veen A."/>
            <person name="de Boer W."/>
            <person name="van Veen J.A."/>
            <person name="Garbeva P."/>
        </authorList>
    </citation>
    <scope>NUCLEOTIDE SEQUENCE [LARGE SCALE GENOMIC DNA]</scope>
    <source>
        <strain evidence="2 4">Ter291</strain>
        <strain evidence="1 3">Ter91</strain>
    </source>
</reference>
<accession>A0A127QWW8</accession>
<dbReference type="EMBL" id="CP013236">
    <property type="protein sequence ID" value="AMP14446.1"/>
    <property type="molecule type" value="Genomic_DNA"/>
</dbReference>
<organism evidence="1 3">
    <name type="scientific">Collimonas pratensis</name>
    <dbReference type="NCBI Taxonomy" id="279113"/>
    <lineage>
        <taxon>Bacteria</taxon>
        <taxon>Pseudomonadati</taxon>
        <taxon>Pseudomonadota</taxon>
        <taxon>Betaproteobacteria</taxon>
        <taxon>Burkholderiales</taxon>
        <taxon>Oxalobacteraceae</taxon>
        <taxon>Collimonas</taxon>
    </lineage>
</organism>
<name>A0A127QWW8_9BURK</name>
<protein>
    <submittedName>
        <fullName evidence="1">Uncharacterized protein</fullName>
    </submittedName>
</protein>
<evidence type="ECO:0000313" key="3">
    <source>
        <dbReference type="Proteomes" id="UP000074561"/>
    </source>
</evidence>
<evidence type="ECO:0000313" key="4">
    <source>
        <dbReference type="Proteomes" id="UP000074914"/>
    </source>
</evidence>
<dbReference type="Proteomes" id="UP000074914">
    <property type="component" value="Chromosome"/>
</dbReference>
<gene>
    <name evidence="2" type="ORF">CPter291_2184</name>
    <name evidence="1" type="ORF">CPter91_3196</name>
</gene>
<keyword evidence="4" id="KW-1185">Reference proteome</keyword>
<dbReference type="EMBL" id="CP013234">
    <property type="protein sequence ID" value="AMP05529.1"/>
    <property type="molecule type" value="Genomic_DNA"/>
</dbReference>